<reference evidence="3" key="1">
    <citation type="journal article" date="2019" name="Int. J. Syst. Evol. Microbiol.">
        <title>The Global Catalogue of Microorganisms (GCM) 10K type strain sequencing project: providing services to taxonomists for standard genome sequencing and annotation.</title>
        <authorList>
            <consortium name="The Broad Institute Genomics Platform"/>
            <consortium name="The Broad Institute Genome Sequencing Center for Infectious Disease"/>
            <person name="Wu L."/>
            <person name="Ma J."/>
        </authorList>
    </citation>
    <scope>NUCLEOTIDE SEQUENCE [LARGE SCALE GENOMIC DNA]</scope>
    <source>
        <strain evidence="3">JCM 16578</strain>
    </source>
</reference>
<dbReference type="EMBL" id="BAAAZA010000021">
    <property type="protein sequence ID" value="GAA3885827.1"/>
    <property type="molecule type" value="Genomic_DNA"/>
</dbReference>
<proteinExistence type="predicted"/>
<gene>
    <name evidence="2" type="ORF">GCM10022207_61420</name>
</gene>
<evidence type="ECO:0000313" key="3">
    <source>
        <dbReference type="Proteomes" id="UP001501563"/>
    </source>
</evidence>
<evidence type="ECO:0000256" key="1">
    <source>
        <dbReference type="SAM" id="MobiDB-lite"/>
    </source>
</evidence>
<protein>
    <submittedName>
        <fullName evidence="2">Uncharacterized protein</fullName>
    </submittedName>
</protein>
<evidence type="ECO:0000313" key="2">
    <source>
        <dbReference type="EMBL" id="GAA3885827.1"/>
    </source>
</evidence>
<feature type="region of interest" description="Disordered" evidence="1">
    <location>
        <begin position="1"/>
        <end position="37"/>
    </location>
</feature>
<accession>A0ABP7KS08</accession>
<dbReference type="Proteomes" id="UP001501563">
    <property type="component" value="Unassembled WGS sequence"/>
</dbReference>
<keyword evidence="3" id="KW-1185">Reference proteome</keyword>
<comment type="caution">
    <text evidence="2">The sequence shown here is derived from an EMBL/GenBank/DDBJ whole genome shotgun (WGS) entry which is preliminary data.</text>
</comment>
<name>A0ABP7KS08_9ACTN</name>
<sequence length="59" mass="6182">MDGPKSSSSIKRDFRPHASVLAAAGGKGEARHTYTPIRAPDASADWISEYTGSDTSTDG</sequence>
<organism evidence="2 3">
    <name type="scientific">Streptomyces lannensis</name>
    <dbReference type="NCBI Taxonomy" id="766498"/>
    <lineage>
        <taxon>Bacteria</taxon>
        <taxon>Bacillati</taxon>
        <taxon>Actinomycetota</taxon>
        <taxon>Actinomycetes</taxon>
        <taxon>Kitasatosporales</taxon>
        <taxon>Streptomycetaceae</taxon>
        <taxon>Streptomyces</taxon>
    </lineage>
</organism>